<evidence type="ECO:0000256" key="4">
    <source>
        <dbReference type="SAM" id="MobiDB-lite"/>
    </source>
</evidence>
<protein>
    <recommendedName>
        <fullName evidence="5">TIL domain-containing protein</fullName>
    </recommendedName>
</protein>
<keyword evidence="2" id="KW-0722">Serine protease inhibitor</keyword>
<reference evidence="6" key="1">
    <citation type="submission" date="2022-11" db="EMBL/GenBank/DDBJ databases">
        <authorList>
            <person name="Kikuchi T."/>
        </authorList>
    </citation>
    <scope>NUCLEOTIDE SEQUENCE</scope>
    <source>
        <strain evidence="6">PS1010</strain>
    </source>
</reference>
<evidence type="ECO:0000256" key="3">
    <source>
        <dbReference type="ARBA" id="ARBA00023157"/>
    </source>
</evidence>
<evidence type="ECO:0000256" key="2">
    <source>
        <dbReference type="ARBA" id="ARBA00022900"/>
    </source>
</evidence>
<dbReference type="InterPro" id="IPR051368">
    <property type="entry name" value="SerProtInhib-TIL_Domain"/>
</dbReference>
<dbReference type="Pfam" id="PF01826">
    <property type="entry name" value="TIL"/>
    <property type="match status" value="1"/>
</dbReference>
<evidence type="ECO:0000313" key="6">
    <source>
        <dbReference type="EMBL" id="CAI5437750.1"/>
    </source>
</evidence>
<dbReference type="InterPro" id="IPR002919">
    <property type="entry name" value="TIL_dom"/>
</dbReference>
<evidence type="ECO:0000313" key="7">
    <source>
        <dbReference type="Proteomes" id="UP001152747"/>
    </source>
</evidence>
<dbReference type="PANTHER" id="PTHR23259:SF76">
    <property type="entry name" value="TIL DOMAIN-CONTAINING PROTEIN"/>
    <property type="match status" value="1"/>
</dbReference>
<dbReference type="PANTHER" id="PTHR23259">
    <property type="entry name" value="RIDDLE"/>
    <property type="match status" value="1"/>
</dbReference>
<feature type="region of interest" description="Disordered" evidence="4">
    <location>
        <begin position="1"/>
        <end position="27"/>
    </location>
</feature>
<organism evidence="6 7">
    <name type="scientific">Caenorhabditis angaria</name>
    <dbReference type="NCBI Taxonomy" id="860376"/>
    <lineage>
        <taxon>Eukaryota</taxon>
        <taxon>Metazoa</taxon>
        <taxon>Ecdysozoa</taxon>
        <taxon>Nematoda</taxon>
        <taxon>Chromadorea</taxon>
        <taxon>Rhabditida</taxon>
        <taxon>Rhabditina</taxon>
        <taxon>Rhabditomorpha</taxon>
        <taxon>Rhabditoidea</taxon>
        <taxon>Rhabditidae</taxon>
        <taxon>Peloderinae</taxon>
        <taxon>Caenorhabditis</taxon>
    </lineage>
</organism>
<dbReference type="Proteomes" id="UP001152747">
    <property type="component" value="Unassembled WGS sequence"/>
</dbReference>
<dbReference type="AlphaFoldDB" id="A0A9P1MSZ9"/>
<dbReference type="SUPFAM" id="SSF57567">
    <property type="entry name" value="Serine protease inhibitors"/>
    <property type="match status" value="1"/>
</dbReference>
<dbReference type="GO" id="GO:0004867">
    <property type="term" value="F:serine-type endopeptidase inhibitor activity"/>
    <property type="evidence" value="ECO:0007669"/>
    <property type="project" value="UniProtKB-KW"/>
</dbReference>
<evidence type="ECO:0000256" key="1">
    <source>
        <dbReference type="ARBA" id="ARBA00022690"/>
    </source>
</evidence>
<evidence type="ECO:0000259" key="5">
    <source>
        <dbReference type="Pfam" id="PF01826"/>
    </source>
</evidence>
<accession>A0A9P1MSZ9</accession>
<keyword evidence="7" id="KW-1185">Reference proteome</keyword>
<keyword evidence="1" id="KW-0646">Protease inhibitor</keyword>
<feature type="domain" description="TIL" evidence="5">
    <location>
        <begin position="43"/>
        <end position="102"/>
    </location>
</feature>
<dbReference type="InterPro" id="IPR036084">
    <property type="entry name" value="Ser_inhib-like_sf"/>
</dbReference>
<dbReference type="CDD" id="cd19941">
    <property type="entry name" value="TIL"/>
    <property type="match status" value="1"/>
</dbReference>
<keyword evidence="3" id="KW-1015">Disulfide bond</keyword>
<comment type="caution">
    <text evidence="6">The sequence shown here is derived from an EMBL/GenBank/DDBJ whole genome shotgun (WGS) entry which is preliminary data.</text>
</comment>
<feature type="compositionally biased region" description="Low complexity" evidence="4">
    <location>
        <begin position="1"/>
        <end position="10"/>
    </location>
</feature>
<sequence length="111" mass="12889">MVFSSFVYDDSVSDTKERSEEDRSIERPRFKYPRGSVEVKGYCPRHEKYEECGTGCERTCPHPNQPSSKNCRKKCIPYKCTCAIGYYRDNRGTGRCVLPKDCKAFGKEWHS</sequence>
<name>A0A9P1MSZ9_9PELO</name>
<dbReference type="Gene3D" id="2.10.25.10">
    <property type="entry name" value="Laminin"/>
    <property type="match status" value="1"/>
</dbReference>
<dbReference type="EMBL" id="CANHGI010000001">
    <property type="protein sequence ID" value="CAI5437750.1"/>
    <property type="molecule type" value="Genomic_DNA"/>
</dbReference>
<feature type="compositionally biased region" description="Basic and acidic residues" evidence="4">
    <location>
        <begin position="13"/>
        <end position="27"/>
    </location>
</feature>
<proteinExistence type="predicted"/>
<gene>
    <name evidence="6" type="ORF">CAMP_LOCUS387</name>
</gene>
<dbReference type="OrthoDB" id="5794067at2759"/>